<dbReference type="CDD" id="cd00455">
    <property type="entry name" value="nuc_hydro"/>
    <property type="match status" value="1"/>
</dbReference>
<dbReference type="EMBL" id="FNDU01000010">
    <property type="protein sequence ID" value="SDI66656.1"/>
    <property type="molecule type" value="Genomic_DNA"/>
</dbReference>
<evidence type="ECO:0000256" key="1">
    <source>
        <dbReference type="ARBA" id="ARBA00022801"/>
    </source>
</evidence>
<reference evidence="4 5" key="1">
    <citation type="submission" date="2016-10" db="EMBL/GenBank/DDBJ databases">
        <authorList>
            <person name="de Groot N.N."/>
        </authorList>
    </citation>
    <scope>NUCLEOTIDE SEQUENCE [LARGE SCALE GENOMIC DNA]</scope>
    <source>
        <strain evidence="5">P4B,CCM 7963,CECT 7998,DSM 25260,IBRC-M 10614,KCTC 13821</strain>
    </source>
</reference>
<dbReference type="PANTHER" id="PTHR12304">
    <property type="entry name" value="INOSINE-URIDINE PREFERRING NUCLEOSIDE HYDROLASE"/>
    <property type="match status" value="1"/>
</dbReference>
<dbReference type="Pfam" id="PF01156">
    <property type="entry name" value="IU_nuc_hydro"/>
    <property type="match status" value="1"/>
</dbReference>
<evidence type="ECO:0000313" key="5">
    <source>
        <dbReference type="Proteomes" id="UP000199017"/>
    </source>
</evidence>
<gene>
    <name evidence="4" type="ORF">SAMN05216352_11022</name>
</gene>
<keyword evidence="5" id="KW-1185">Reference proteome</keyword>
<dbReference type="SUPFAM" id="SSF53590">
    <property type="entry name" value="Nucleoside hydrolase"/>
    <property type="match status" value="1"/>
</dbReference>
<name>A0A1G8MFG4_9BACI</name>
<dbReference type="InterPro" id="IPR023186">
    <property type="entry name" value="IUNH"/>
</dbReference>
<proteinExistence type="predicted"/>
<dbReference type="RefSeq" id="WP_170031755.1">
    <property type="nucleotide sequence ID" value="NZ_FNDU01000010.1"/>
</dbReference>
<dbReference type="STRING" id="930129.SAMN05216352_11022"/>
<keyword evidence="1" id="KW-0378">Hydrolase</keyword>
<evidence type="ECO:0000259" key="3">
    <source>
        <dbReference type="Pfam" id="PF01156"/>
    </source>
</evidence>
<feature type="domain" description="Inosine/uridine-preferring nucleoside hydrolase" evidence="3">
    <location>
        <begin position="4"/>
        <end position="306"/>
    </location>
</feature>
<dbReference type="GO" id="GO:0008477">
    <property type="term" value="F:purine nucleosidase activity"/>
    <property type="evidence" value="ECO:0007669"/>
    <property type="project" value="TreeGrafter"/>
</dbReference>
<evidence type="ECO:0000256" key="2">
    <source>
        <dbReference type="ARBA" id="ARBA00023295"/>
    </source>
</evidence>
<dbReference type="Proteomes" id="UP000199017">
    <property type="component" value="Unassembled WGS sequence"/>
</dbReference>
<sequence>MKNVLLFADPGVDDAFAIIYSVLHPDINVVGIVAGYGNVEVEIATRNIATILNLLEVDIPIYGGANQPVSDVYVEFYPEIHGVEGLGDFEPEGLGYQLTNFTDVYDVFNKYEDVSVVEIGRNTGLMIGYMLGKQKMEQAKNYFIMGGAFLTPGNITPAAEANFYGDPVAAKFVFENIKTHVFPLNVTNSAYVTPEMIDYIIMYSPLEKLKQPLQLMYNFYYDAYQELIPGLNGALFHDLLPFMYITNPEMFSFVEREIYIETSSGPGRGASIADFRPRYEADQAMLDGEEEIKHKIALQMDYNEFFRLFLETFIRNLPPEAGE</sequence>
<dbReference type="Gene3D" id="3.90.245.10">
    <property type="entry name" value="Ribonucleoside hydrolase-like"/>
    <property type="match status" value="1"/>
</dbReference>
<accession>A0A1G8MFG4</accession>
<keyword evidence="2" id="KW-0326">Glycosidase</keyword>
<organism evidence="4 5">
    <name type="scientific">Alteribacillus bidgolensis</name>
    <dbReference type="NCBI Taxonomy" id="930129"/>
    <lineage>
        <taxon>Bacteria</taxon>
        <taxon>Bacillati</taxon>
        <taxon>Bacillota</taxon>
        <taxon>Bacilli</taxon>
        <taxon>Bacillales</taxon>
        <taxon>Bacillaceae</taxon>
        <taxon>Alteribacillus</taxon>
    </lineage>
</organism>
<evidence type="ECO:0000313" key="4">
    <source>
        <dbReference type="EMBL" id="SDI66656.1"/>
    </source>
</evidence>
<dbReference type="InterPro" id="IPR001910">
    <property type="entry name" value="Inosine/uridine_hydrolase_dom"/>
</dbReference>
<protein>
    <submittedName>
        <fullName evidence="4">Purine nucleosidase</fullName>
    </submittedName>
</protein>
<dbReference type="PANTHER" id="PTHR12304:SF4">
    <property type="entry name" value="URIDINE NUCLEOSIDASE"/>
    <property type="match status" value="1"/>
</dbReference>
<dbReference type="GO" id="GO:0006152">
    <property type="term" value="P:purine nucleoside catabolic process"/>
    <property type="evidence" value="ECO:0007669"/>
    <property type="project" value="TreeGrafter"/>
</dbReference>
<dbReference type="GO" id="GO:0005829">
    <property type="term" value="C:cytosol"/>
    <property type="evidence" value="ECO:0007669"/>
    <property type="project" value="TreeGrafter"/>
</dbReference>
<dbReference type="AlphaFoldDB" id="A0A1G8MFG4"/>
<dbReference type="InterPro" id="IPR036452">
    <property type="entry name" value="Ribo_hydro-like"/>
</dbReference>